<evidence type="ECO:0000313" key="1">
    <source>
        <dbReference type="EMBL" id="RIH91132.1"/>
    </source>
</evidence>
<dbReference type="Gene3D" id="3.40.50.300">
    <property type="entry name" value="P-loop containing nucleotide triphosphate hydrolases"/>
    <property type="match status" value="1"/>
</dbReference>
<dbReference type="InterPro" id="IPR027417">
    <property type="entry name" value="P-loop_NTPase"/>
</dbReference>
<reference evidence="1 2" key="1">
    <citation type="submission" date="2018-08" db="EMBL/GenBank/DDBJ databases">
        <title>Meiothermus granaticius genome AF-68 sequencing project.</title>
        <authorList>
            <person name="Da Costa M.S."/>
            <person name="Albuquerque L."/>
            <person name="Raposo P."/>
            <person name="Froufe H.J.C."/>
            <person name="Barroso C.S."/>
            <person name="Egas C."/>
        </authorList>
    </citation>
    <scope>NUCLEOTIDE SEQUENCE [LARGE SCALE GENOMIC DNA]</scope>
    <source>
        <strain evidence="1 2">AF-68</strain>
    </source>
</reference>
<gene>
    <name evidence="1" type="ORF">Mgrana_02972</name>
</gene>
<name>A0A399F8B2_9DEIN</name>
<protein>
    <recommendedName>
        <fullName evidence="3">ATP-binding protein</fullName>
    </recommendedName>
</protein>
<evidence type="ECO:0008006" key="3">
    <source>
        <dbReference type="Google" id="ProtNLM"/>
    </source>
</evidence>
<dbReference type="AlphaFoldDB" id="A0A399F8B2"/>
<keyword evidence="2" id="KW-1185">Reference proteome</keyword>
<accession>A0A399F8B2</accession>
<dbReference type="EMBL" id="QWLB01000056">
    <property type="protein sequence ID" value="RIH91132.1"/>
    <property type="molecule type" value="Genomic_DNA"/>
</dbReference>
<organism evidence="1 2">
    <name type="scientific">Meiothermus granaticius NBRC 107808</name>
    <dbReference type="NCBI Taxonomy" id="1227551"/>
    <lineage>
        <taxon>Bacteria</taxon>
        <taxon>Thermotogati</taxon>
        <taxon>Deinococcota</taxon>
        <taxon>Deinococci</taxon>
        <taxon>Thermales</taxon>
        <taxon>Thermaceae</taxon>
        <taxon>Meiothermus</taxon>
    </lineage>
</organism>
<dbReference type="PANTHER" id="PTHR30121:SF6">
    <property type="entry name" value="SLR6007 PROTEIN"/>
    <property type="match status" value="1"/>
</dbReference>
<dbReference type="RefSeq" id="WP_119358406.1">
    <property type="nucleotide sequence ID" value="NZ_BJXM01000006.1"/>
</dbReference>
<sequence length="598" mass="66585">MKQVGMVLGSREAGVLEFWVGLDTESNQYLRLDDVVYVEFPHPDPARGDESGNVRYYGMVDQVFKLYEGTQFDTDVFLAQRELLPVSRSYVAHVQVMRLVPEEYLPPNPGSPVFLAEGKSLETALYYDQMTSELGGKPVSNALPVGLLKNGEVAYLNFEFLNGFKGGHINISGISGVAAKTSYATFLLHSIFASPANRERTNTRALIFNVKGEDLFYLDKPNLRLSEEARRAYEKLGLPAQPFRSVQFAAPPRKTEGSILPDVSRLEVNPYHWDLVQFCREGLLPFLFTDRGGMSNLGFLIDGVTERLRKLVGDEQTGQKGPGILVEDWVDETSAAEAGITFDTMGKTRITSFAQLVKYIEFQLLGPATAEEDEKKPKGNPLWTARQATQTLEAFVRRLRAAIGNVSHLIRGDAMGRPPDPLKAQAQVSVVDIHQLSAQAQMFVVGSLLREVFARKESDRFRGRVFVVLDELNKYAPAEGESPIKDILLDIAERGRSLGVILIGAQQTASEVERRIVANAAIRVVGRLDAAEAERPEYRYLPASFRQRAMILPQGTMILHQPELPVPLPLTFPFPAWATKSEEVQEDNSAMQLKELLN</sequence>
<proteinExistence type="predicted"/>
<dbReference type="OrthoDB" id="5240402at2"/>
<evidence type="ECO:0000313" key="2">
    <source>
        <dbReference type="Proteomes" id="UP000266178"/>
    </source>
</evidence>
<dbReference type="InterPro" id="IPR051162">
    <property type="entry name" value="T4SS_component"/>
</dbReference>
<dbReference type="Proteomes" id="UP000266178">
    <property type="component" value="Unassembled WGS sequence"/>
</dbReference>
<dbReference type="SUPFAM" id="SSF52540">
    <property type="entry name" value="P-loop containing nucleoside triphosphate hydrolases"/>
    <property type="match status" value="1"/>
</dbReference>
<comment type="caution">
    <text evidence="1">The sequence shown here is derived from an EMBL/GenBank/DDBJ whole genome shotgun (WGS) entry which is preliminary data.</text>
</comment>
<dbReference type="PANTHER" id="PTHR30121">
    <property type="entry name" value="UNCHARACTERIZED PROTEIN YJGR-RELATED"/>
    <property type="match status" value="1"/>
</dbReference>